<sequence length="181" mass="20163">MKRALIALVLSSLALVSCQTRPLRTVESVDLKRYGGLWYEVARLPNVFQRDDSRATAEYTLKNTGTIHVVNTEYRPDGNRKVVAGEGTVVPESRGSRLIVKFPGLAALLPEKKEGNYWVIACAPDYSVALVGTSDRRFLWLLARQPSLPAGIRDQYLAIARQQGFLTGKMIMADWSQVPRS</sequence>
<evidence type="ECO:0000256" key="2">
    <source>
        <dbReference type="PIRNR" id="PIRNR036893"/>
    </source>
</evidence>
<dbReference type="InterPro" id="IPR002446">
    <property type="entry name" value="Lipocalin_bac"/>
</dbReference>
<dbReference type="SUPFAM" id="SSF50814">
    <property type="entry name" value="Lipocalins"/>
    <property type="match status" value="1"/>
</dbReference>
<evidence type="ECO:0000256" key="1">
    <source>
        <dbReference type="ARBA" id="ARBA00006889"/>
    </source>
</evidence>
<dbReference type="PROSITE" id="PS00213">
    <property type="entry name" value="LIPOCALIN"/>
    <property type="match status" value="1"/>
</dbReference>
<dbReference type="PROSITE" id="PS51257">
    <property type="entry name" value="PROKAR_LIPOPROTEIN"/>
    <property type="match status" value="1"/>
</dbReference>
<dbReference type="InterPro" id="IPR022272">
    <property type="entry name" value="Lipocalin_CS"/>
</dbReference>
<dbReference type="OrthoDB" id="9793905at2"/>
<protein>
    <submittedName>
        <fullName evidence="4">Lipocalin</fullName>
    </submittedName>
</protein>
<dbReference type="InterPro" id="IPR000566">
    <property type="entry name" value="Lipocln_cytosolic_FA-bd_dom"/>
</dbReference>
<evidence type="ECO:0000313" key="5">
    <source>
        <dbReference type="Proteomes" id="UP000321577"/>
    </source>
</evidence>
<dbReference type="PIRSF" id="PIRSF036893">
    <property type="entry name" value="Lipocalin_ApoD"/>
    <property type="match status" value="1"/>
</dbReference>
<dbReference type="Pfam" id="PF08212">
    <property type="entry name" value="Lipocalin_2"/>
    <property type="match status" value="1"/>
</dbReference>
<dbReference type="Gene3D" id="2.40.128.20">
    <property type="match status" value="1"/>
</dbReference>
<gene>
    <name evidence="4" type="ORF">BGE01nite_49050</name>
</gene>
<dbReference type="RefSeq" id="WP_146854673.1">
    <property type="nucleotide sequence ID" value="NZ_BKAG01000054.1"/>
</dbReference>
<accession>A0A512MFV2</accession>
<dbReference type="PANTHER" id="PTHR10612">
    <property type="entry name" value="APOLIPOPROTEIN D"/>
    <property type="match status" value="1"/>
</dbReference>
<comment type="caution">
    <text evidence="4">The sequence shown here is derived from an EMBL/GenBank/DDBJ whole genome shotgun (WGS) entry which is preliminary data.</text>
</comment>
<dbReference type="PRINTS" id="PR01171">
    <property type="entry name" value="BCTLIPOCALIN"/>
</dbReference>
<dbReference type="CDD" id="cd19438">
    <property type="entry name" value="lipocalin_Blc-like"/>
    <property type="match status" value="1"/>
</dbReference>
<evidence type="ECO:0000259" key="3">
    <source>
        <dbReference type="Pfam" id="PF08212"/>
    </source>
</evidence>
<comment type="similarity">
    <text evidence="1 2">Belongs to the calycin superfamily. Lipocalin family.</text>
</comment>
<keyword evidence="5" id="KW-1185">Reference proteome</keyword>
<dbReference type="EMBL" id="BKAG01000054">
    <property type="protein sequence ID" value="GEP45614.1"/>
    <property type="molecule type" value="Genomic_DNA"/>
</dbReference>
<evidence type="ECO:0000313" key="4">
    <source>
        <dbReference type="EMBL" id="GEP45614.1"/>
    </source>
</evidence>
<name>A0A512MFV2_9BACT</name>
<dbReference type="GO" id="GO:0006950">
    <property type="term" value="P:response to stress"/>
    <property type="evidence" value="ECO:0007669"/>
    <property type="project" value="UniProtKB-ARBA"/>
</dbReference>
<dbReference type="AlphaFoldDB" id="A0A512MFV2"/>
<dbReference type="InterPro" id="IPR012674">
    <property type="entry name" value="Calycin"/>
</dbReference>
<feature type="domain" description="Lipocalin/cytosolic fatty-acid binding" evidence="3">
    <location>
        <begin position="29"/>
        <end position="172"/>
    </location>
</feature>
<dbReference type="PANTHER" id="PTHR10612:SF34">
    <property type="entry name" value="APOLIPOPROTEIN D"/>
    <property type="match status" value="1"/>
</dbReference>
<organism evidence="4 5">
    <name type="scientific">Brevifollis gellanilyticus</name>
    <dbReference type="NCBI Taxonomy" id="748831"/>
    <lineage>
        <taxon>Bacteria</taxon>
        <taxon>Pseudomonadati</taxon>
        <taxon>Verrucomicrobiota</taxon>
        <taxon>Verrucomicrobiia</taxon>
        <taxon>Verrucomicrobiales</taxon>
        <taxon>Verrucomicrobiaceae</taxon>
    </lineage>
</organism>
<dbReference type="InterPro" id="IPR022271">
    <property type="entry name" value="Lipocalin_ApoD"/>
</dbReference>
<proteinExistence type="inferred from homology"/>
<dbReference type="Proteomes" id="UP000321577">
    <property type="component" value="Unassembled WGS sequence"/>
</dbReference>
<reference evidence="4 5" key="1">
    <citation type="submission" date="2019-07" db="EMBL/GenBank/DDBJ databases">
        <title>Whole genome shotgun sequence of Brevifollis gellanilyticus NBRC 108608.</title>
        <authorList>
            <person name="Hosoyama A."/>
            <person name="Uohara A."/>
            <person name="Ohji S."/>
            <person name="Ichikawa N."/>
        </authorList>
    </citation>
    <scope>NUCLEOTIDE SEQUENCE [LARGE SCALE GENOMIC DNA]</scope>
    <source>
        <strain evidence="4 5">NBRC 108608</strain>
    </source>
</reference>
<dbReference type="InterPro" id="IPR047202">
    <property type="entry name" value="Lipocalin_Blc-like_dom"/>
</dbReference>